<name>A0ABP0UZ70_9BRYO</name>
<organism evidence="4 5">
    <name type="scientific">Sphagnum troendelagicum</name>
    <dbReference type="NCBI Taxonomy" id="128251"/>
    <lineage>
        <taxon>Eukaryota</taxon>
        <taxon>Viridiplantae</taxon>
        <taxon>Streptophyta</taxon>
        <taxon>Embryophyta</taxon>
        <taxon>Bryophyta</taxon>
        <taxon>Sphagnophytina</taxon>
        <taxon>Sphagnopsida</taxon>
        <taxon>Sphagnales</taxon>
        <taxon>Sphagnaceae</taxon>
        <taxon>Sphagnum</taxon>
    </lineage>
</organism>
<feature type="compositionally biased region" description="Polar residues" evidence="3">
    <location>
        <begin position="39"/>
        <end position="55"/>
    </location>
</feature>
<sequence length="586" mass="65237">MTMSPETTTALDLEGGSSDEMAEEVTASSVLLNGSTGLVEVSTSEADQTSSTSPSFRHHNSLLDIGFQSPLPSVERGGGGGSKSASEMPEISVGYSPQLSAVGGDDDFPPELADFSVGLSGGMVAGVSHIKSAEKTRRFPVPLSEGDVVGTIDMLPTAVSQEKNGVKESLSFEADSHKEEKHAGEHESDGHVRGSPSDSEGEEDCEQASSSEAAHLSSAAIVRTNLSASDEPLQDILESKIAELEVACIGPSKVDEEEAKIAKAQKRQVKEVRTMLDRPDQSADDKLRLLNTKYLQQVGETRQLEKELLALRRKCEQVNKEKDTSIALRQKLESLCRELQRQNKILLDENKRVSTEEQQKRQELSTKFHNTIKDITSKLEEQGDERLQQIKENEILREKLKHFTQQYEIREQHYGHQLRTKALEQQLAEVKLKQQQELFAQEEAKSHLYTEQIAQLLKTEQDLRSQLGLYGDKFEQFQDTLTKSNDVFATFKKEMEKMSKTIKKLEKENFSLKKKCEKSDVTIIELLDERASLKKQAETSRNQKEKLEALCRSLQAERKSAIAGTLPSQASLQAAMNFTEPQAEAQ</sequence>
<evidence type="ECO:0000256" key="3">
    <source>
        <dbReference type="SAM" id="MobiDB-lite"/>
    </source>
</evidence>
<feature type="region of interest" description="Disordered" evidence="3">
    <location>
        <begin position="173"/>
        <end position="213"/>
    </location>
</feature>
<dbReference type="EMBL" id="OZ019900">
    <property type="protein sequence ID" value="CAK9233246.1"/>
    <property type="molecule type" value="Genomic_DNA"/>
</dbReference>
<evidence type="ECO:0000256" key="2">
    <source>
        <dbReference type="SAM" id="Coils"/>
    </source>
</evidence>
<dbReference type="Proteomes" id="UP001497512">
    <property type="component" value="Chromosome 8"/>
</dbReference>
<feature type="coiled-coil region" evidence="2">
    <location>
        <begin position="488"/>
        <end position="557"/>
    </location>
</feature>
<dbReference type="InterPro" id="IPR026183">
    <property type="entry name" value="Taxilin_fam"/>
</dbReference>
<feature type="region of interest" description="Disordered" evidence="3">
    <location>
        <begin position="39"/>
        <end position="88"/>
    </location>
</feature>
<evidence type="ECO:0000313" key="4">
    <source>
        <dbReference type="EMBL" id="CAK9233246.1"/>
    </source>
</evidence>
<feature type="compositionally biased region" description="Basic and acidic residues" evidence="3">
    <location>
        <begin position="174"/>
        <end position="192"/>
    </location>
</feature>
<keyword evidence="5" id="KW-1185">Reference proteome</keyword>
<accession>A0ABP0UZ70</accession>
<reference evidence="4" key="1">
    <citation type="submission" date="2024-02" db="EMBL/GenBank/DDBJ databases">
        <authorList>
            <consortium name="ELIXIR-Norway"/>
            <consortium name="Elixir Norway"/>
        </authorList>
    </citation>
    <scope>NUCLEOTIDE SEQUENCE</scope>
</reference>
<proteinExistence type="inferred from homology"/>
<comment type="similarity">
    <text evidence="1">Belongs to the taxilin family.</text>
</comment>
<gene>
    <name evidence="4" type="ORF">CSSPTR1EN2_LOCUS21390</name>
</gene>
<dbReference type="PANTHER" id="PTHR16127:SF13">
    <property type="entry name" value="GH01188P"/>
    <property type="match status" value="1"/>
</dbReference>
<evidence type="ECO:0008006" key="6">
    <source>
        <dbReference type="Google" id="ProtNLM"/>
    </source>
</evidence>
<feature type="region of interest" description="Disordered" evidence="3">
    <location>
        <begin position="1"/>
        <end position="25"/>
    </location>
</feature>
<feature type="coiled-coil region" evidence="2">
    <location>
        <begin position="301"/>
        <end position="356"/>
    </location>
</feature>
<evidence type="ECO:0000256" key="1">
    <source>
        <dbReference type="ARBA" id="ARBA00009550"/>
    </source>
</evidence>
<protein>
    <recommendedName>
        <fullName evidence="6">Alpha-taxilin</fullName>
    </recommendedName>
</protein>
<keyword evidence="2" id="KW-0175">Coiled coil</keyword>
<dbReference type="Pfam" id="PF09728">
    <property type="entry name" value="Taxilin"/>
    <property type="match status" value="1"/>
</dbReference>
<feature type="compositionally biased region" description="Polar residues" evidence="3">
    <location>
        <begin position="1"/>
        <end position="10"/>
    </location>
</feature>
<dbReference type="PANTHER" id="PTHR16127">
    <property type="entry name" value="TAXILIN"/>
    <property type="match status" value="1"/>
</dbReference>
<evidence type="ECO:0000313" key="5">
    <source>
        <dbReference type="Proteomes" id="UP001497512"/>
    </source>
</evidence>